<protein>
    <submittedName>
        <fullName evidence="2">Uncharacterized protein</fullName>
    </submittedName>
</protein>
<name>A0A9W8QT87_9HYPO</name>
<feature type="non-terminal residue" evidence="2">
    <location>
        <position position="1"/>
    </location>
</feature>
<feature type="region of interest" description="Disordered" evidence="1">
    <location>
        <begin position="1"/>
        <end position="69"/>
    </location>
</feature>
<feature type="compositionally biased region" description="Polar residues" evidence="1">
    <location>
        <begin position="21"/>
        <end position="38"/>
    </location>
</feature>
<evidence type="ECO:0000313" key="3">
    <source>
        <dbReference type="Proteomes" id="UP001152087"/>
    </source>
</evidence>
<dbReference type="EMBL" id="JAOQAV010000385">
    <property type="protein sequence ID" value="KAJ4175661.1"/>
    <property type="molecule type" value="Genomic_DNA"/>
</dbReference>
<sequence>ESSSKARKTIMPSTEAVIPSQRPTTASMRSNQLRTTPLATPRVSLTSSTTQSTPAASQARRRQPQGPPT</sequence>
<evidence type="ECO:0000256" key="1">
    <source>
        <dbReference type="SAM" id="MobiDB-lite"/>
    </source>
</evidence>
<gene>
    <name evidence="2" type="ORF">NW755_014818</name>
</gene>
<organism evidence="2 3">
    <name type="scientific">Fusarium falciforme</name>
    <dbReference type="NCBI Taxonomy" id="195108"/>
    <lineage>
        <taxon>Eukaryota</taxon>
        <taxon>Fungi</taxon>
        <taxon>Dikarya</taxon>
        <taxon>Ascomycota</taxon>
        <taxon>Pezizomycotina</taxon>
        <taxon>Sordariomycetes</taxon>
        <taxon>Hypocreomycetidae</taxon>
        <taxon>Hypocreales</taxon>
        <taxon>Nectriaceae</taxon>
        <taxon>Fusarium</taxon>
        <taxon>Fusarium solani species complex</taxon>
    </lineage>
</organism>
<dbReference type="Proteomes" id="UP001152087">
    <property type="component" value="Unassembled WGS sequence"/>
</dbReference>
<evidence type="ECO:0000313" key="2">
    <source>
        <dbReference type="EMBL" id="KAJ4175661.1"/>
    </source>
</evidence>
<feature type="non-terminal residue" evidence="2">
    <location>
        <position position="69"/>
    </location>
</feature>
<keyword evidence="3" id="KW-1185">Reference proteome</keyword>
<dbReference type="AlphaFoldDB" id="A0A9W8QT87"/>
<accession>A0A9W8QT87</accession>
<reference evidence="2" key="1">
    <citation type="submission" date="2022-09" db="EMBL/GenBank/DDBJ databases">
        <title>Fusarium specimens isolated from Avocado Roots.</title>
        <authorList>
            <person name="Stajich J."/>
            <person name="Roper C."/>
            <person name="Heimlech-Rivalta G."/>
        </authorList>
    </citation>
    <scope>NUCLEOTIDE SEQUENCE</scope>
    <source>
        <strain evidence="2">A02</strain>
    </source>
</reference>
<proteinExistence type="predicted"/>
<feature type="compositionally biased region" description="Low complexity" evidence="1">
    <location>
        <begin position="46"/>
        <end position="58"/>
    </location>
</feature>
<comment type="caution">
    <text evidence="2">The sequence shown here is derived from an EMBL/GenBank/DDBJ whole genome shotgun (WGS) entry which is preliminary data.</text>
</comment>